<name>A0A6M0SAR8_9CYAN</name>
<accession>A0A6M0SAR8</accession>
<evidence type="ECO:0000313" key="1">
    <source>
        <dbReference type="EMBL" id="NEZ65599.1"/>
    </source>
</evidence>
<dbReference type="RefSeq" id="WP_163666818.1">
    <property type="nucleotide sequence ID" value="NZ_QZCE01000002.1"/>
</dbReference>
<dbReference type="Proteomes" id="UP000473574">
    <property type="component" value="Unassembled WGS sequence"/>
</dbReference>
<evidence type="ECO:0000313" key="2">
    <source>
        <dbReference type="Proteomes" id="UP000473574"/>
    </source>
</evidence>
<dbReference type="EMBL" id="QZCE01000002">
    <property type="protein sequence ID" value="NEZ65599.1"/>
    <property type="molecule type" value="Genomic_DNA"/>
</dbReference>
<protein>
    <submittedName>
        <fullName evidence="1">Uncharacterized protein</fullName>
    </submittedName>
</protein>
<gene>
    <name evidence="1" type="ORF">D0962_23055</name>
</gene>
<comment type="caution">
    <text evidence="1">The sequence shown here is derived from an EMBL/GenBank/DDBJ whole genome shotgun (WGS) entry which is preliminary data.</text>
</comment>
<proteinExistence type="predicted"/>
<organism evidence="1 2">
    <name type="scientific">Adonisia turfae CCMR0082</name>
    <dbReference type="NCBI Taxonomy" id="2304604"/>
    <lineage>
        <taxon>Bacteria</taxon>
        <taxon>Bacillati</taxon>
        <taxon>Cyanobacteriota</taxon>
        <taxon>Adonisia</taxon>
        <taxon>Adonisia turfae</taxon>
    </lineage>
</organism>
<reference evidence="1 2" key="1">
    <citation type="journal article" date="2020" name="Microb. Ecol.">
        <title>Ecogenomics of the Marine Benthic Filamentous Cyanobacterium Adonisia.</title>
        <authorList>
            <person name="Walter J.M."/>
            <person name="Coutinho F.H."/>
            <person name="Leomil L."/>
            <person name="Hargreaves P.I."/>
            <person name="Campeao M.E."/>
            <person name="Vieira V.V."/>
            <person name="Silva B.S."/>
            <person name="Fistarol G.O."/>
            <person name="Salomon P.S."/>
            <person name="Sawabe T."/>
            <person name="Mino S."/>
            <person name="Hosokawa M."/>
            <person name="Miyashita H."/>
            <person name="Maruyama F."/>
            <person name="van Verk M.C."/>
            <person name="Dutilh B.E."/>
            <person name="Thompson C.C."/>
            <person name="Thompson F.L."/>
        </authorList>
    </citation>
    <scope>NUCLEOTIDE SEQUENCE [LARGE SCALE GENOMIC DNA]</scope>
    <source>
        <strain evidence="1 2">CCMR0082</strain>
    </source>
</reference>
<sequence length="89" mass="10188">MENDVTPREYCLKWIPTLYGKDPNAYGFRKACIAELAWLTGNTEKSVDNWGKDFEKAPKAIDRVCEMADLLNEGGKRYAEFRKDSPVNP</sequence>
<dbReference type="AlphaFoldDB" id="A0A6M0SAR8"/>